<dbReference type="OrthoDB" id="5295180at2"/>
<dbReference type="KEGG" id="pacr:FXN63_05560"/>
<dbReference type="RefSeq" id="WP_148813526.1">
    <property type="nucleotide sequence ID" value="NZ_CP043046.1"/>
</dbReference>
<evidence type="ECO:0000256" key="1">
    <source>
        <dbReference type="SAM" id="Phobius"/>
    </source>
</evidence>
<evidence type="ECO:0008006" key="4">
    <source>
        <dbReference type="Google" id="ProtNLM"/>
    </source>
</evidence>
<sequence>MTSASSKNPSSSSPAETLSAGWWRTPWMWLVVGGPAVVIVASFITLAIAIAGADPVVGGSSVQPAHLRQATGNQ</sequence>
<evidence type="ECO:0000313" key="2">
    <source>
        <dbReference type="EMBL" id="QEI05368.1"/>
    </source>
</evidence>
<evidence type="ECO:0000313" key="3">
    <source>
        <dbReference type="Proteomes" id="UP000325161"/>
    </source>
</evidence>
<dbReference type="AlphaFoldDB" id="A0A5C0ASZ3"/>
<keyword evidence="1" id="KW-0812">Transmembrane</keyword>
<dbReference type="Proteomes" id="UP000325161">
    <property type="component" value="Chromosome"/>
</dbReference>
<accession>A0A5C0ASZ3</accession>
<feature type="transmembrane region" description="Helical" evidence="1">
    <location>
        <begin position="27"/>
        <end position="51"/>
    </location>
</feature>
<dbReference type="EMBL" id="CP043046">
    <property type="protein sequence ID" value="QEI05368.1"/>
    <property type="molecule type" value="Genomic_DNA"/>
</dbReference>
<keyword evidence="1" id="KW-1133">Transmembrane helix</keyword>
<keyword evidence="1" id="KW-0472">Membrane</keyword>
<proteinExistence type="predicted"/>
<organism evidence="2 3">
    <name type="scientific">Pigmentiphaga aceris</name>
    <dbReference type="NCBI Taxonomy" id="1940612"/>
    <lineage>
        <taxon>Bacteria</taxon>
        <taxon>Pseudomonadati</taxon>
        <taxon>Pseudomonadota</taxon>
        <taxon>Betaproteobacteria</taxon>
        <taxon>Burkholderiales</taxon>
        <taxon>Alcaligenaceae</taxon>
        <taxon>Pigmentiphaga</taxon>
    </lineage>
</organism>
<keyword evidence="3" id="KW-1185">Reference proteome</keyword>
<reference evidence="2 3" key="1">
    <citation type="submission" date="2019-08" db="EMBL/GenBank/DDBJ databases">
        <title>Amphibian skin-associated Pigmentiphaga: genome sequence and occurrence across geography and hosts.</title>
        <authorList>
            <person name="Bletz M.C."/>
            <person name="Bunk B."/>
            <person name="Sproeer C."/>
            <person name="Biwer P."/>
            <person name="Reiter S."/>
            <person name="Rabemananjara F.C.E."/>
            <person name="Schulz S."/>
            <person name="Overmann J."/>
            <person name="Vences M."/>
        </authorList>
    </citation>
    <scope>NUCLEOTIDE SEQUENCE [LARGE SCALE GENOMIC DNA]</scope>
    <source>
        <strain evidence="2 3">Mada1488</strain>
    </source>
</reference>
<protein>
    <recommendedName>
        <fullName evidence="4">Nitrogen fixation protein FixH</fullName>
    </recommendedName>
</protein>
<gene>
    <name evidence="2" type="ORF">FXN63_05560</name>
</gene>
<name>A0A5C0ASZ3_9BURK</name>